<evidence type="ECO:0000256" key="1">
    <source>
        <dbReference type="SAM" id="SignalP"/>
    </source>
</evidence>
<evidence type="ECO:0000313" key="2">
    <source>
        <dbReference type="Proteomes" id="UP000887566"/>
    </source>
</evidence>
<evidence type="ECO:0000313" key="3">
    <source>
        <dbReference type="WBParaSite" id="PSAMB.scaffold90size81551.g1925.t1"/>
    </source>
</evidence>
<organism evidence="2 3">
    <name type="scientific">Plectus sambesii</name>
    <dbReference type="NCBI Taxonomy" id="2011161"/>
    <lineage>
        <taxon>Eukaryota</taxon>
        <taxon>Metazoa</taxon>
        <taxon>Ecdysozoa</taxon>
        <taxon>Nematoda</taxon>
        <taxon>Chromadorea</taxon>
        <taxon>Plectida</taxon>
        <taxon>Plectina</taxon>
        <taxon>Plectoidea</taxon>
        <taxon>Plectidae</taxon>
        <taxon>Plectus</taxon>
    </lineage>
</organism>
<protein>
    <submittedName>
        <fullName evidence="3">Uncharacterized protein</fullName>
    </submittedName>
</protein>
<reference evidence="3" key="1">
    <citation type="submission" date="2022-11" db="UniProtKB">
        <authorList>
            <consortium name="WormBaseParasite"/>
        </authorList>
    </citation>
    <scope>IDENTIFICATION</scope>
</reference>
<accession>A0A914XP92</accession>
<dbReference type="AlphaFoldDB" id="A0A914XP92"/>
<keyword evidence="2" id="KW-1185">Reference proteome</keyword>
<sequence>MIVATLFPLFLAGALAFVQGAATVPIGNTNVLEVPAYQILAKYNEIKRSQPWLTLLPSNLHGEVLPFQQDAGFDYRGLRGKRVSRLAQLNVQKNMRDFYE</sequence>
<dbReference type="WBParaSite" id="PSAMB.scaffold90size81551.g1925.t1">
    <property type="protein sequence ID" value="PSAMB.scaffold90size81551.g1925.t1"/>
    <property type="gene ID" value="PSAMB.scaffold90size81551.g1925"/>
</dbReference>
<feature type="signal peptide" evidence="1">
    <location>
        <begin position="1"/>
        <end position="16"/>
    </location>
</feature>
<keyword evidence="1" id="KW-0732">Signal</keyword>
<proteinExistence type="predicted"/>
<feature type="chain" id="PRO_5037022560" evidence="1">
    <location>
        <begin position="17"/>
        <end position="100"/>
    </location>
</feature>
<dbReference type="Proteomes" id="UP000887566">
    <property type="component" value="Unplaced"/>
</dbReference>
<name>A0A914XP92_9BILA</name>